<comment type="catalytic activity">
    <reaction evidence="24">
        <text>a 5'-end (5'-triphosphoguanosine)-adenylyl-adenylyl-cytidylyl-adenosine in mRNA + S-adenosyl-L-methionine = a 5'-end (5'-triphosphoguanosine)-(2'-O-methyladenylyl)-adenylyl-cytidylyl-adenosine in mRNA + S-adenosyl-L-homocysteine + H(+)</text>
        <dbReference type="Rhea" id="RHEA:65380"/>
        <dbReference type="Rhea" id="RHEA-COMP:16797"/>
        <dbReference type="Rhea" id="RHEA-COMP:16801"/>
        <dbReference type="ChEBI" id="CHEBI:15378"/>
        <dbReference type="ChEBI" id="CHEBI:57856"/>
        <dbReference type="ChEBI" id="CHEBI:59789"/>
        <dbReference type="ChEBI" id="CHEBI:156482"/>
        <dbReference type="ChEBI" id="CHEBI:156484"/>
    </reaction>
</comment>
<evidence type="ECO:0000256" key="7">
    <source>
        <dbReference type="ARBA" id="ARBA00022664"/>
    </source>
</evidence>
<keyword evidence="15" id="KW-0693">Viral RNA replication</keyword>
<dbReference type="PROSITE" id="PS50526">
    <property type="entry name" value="RDRP_SSRNA_NEG_NONSEG"/>
    <property type="match status" value="1"/>
</dbReference>
<dbReference type="RefSeq" id="YP_010086569.1">
    <property type="nucleotide sequence ID" value="NC_055457.1"/>
</dbReference>
<organism evidence="29 30">
    <name type="scientific">New Minto virus</name>
    <dbReference type="NCBI Taxonomy" id="1272952"/>
    <lineage>
        <taxon>Viruses</taxon>
        <taxon>Riboviria</taxon>
        <taxon>Orthornavirae</taxon>
        <taxon>Negarnaviricota</taxon>
        <taxon>Haploviricotina</taxon>
        <taxon>Monjiviricetes</taxon>
        <taxon>Mononegavirales</taxon>
        <taxon>Rhabdoviridae</taxon>
        <taxon>Alpharhabdovirinae</taxon>
        <taxon>Sawgrhavirus</taxon>
        <taxon>Sawgrhavirus minto</taxon>
    </lineage>
</organism>
<dbReference type="InterPro" id="IPR025786">
    <property type="entry name" value="Mononega_L_MeTrfase"/>
</dbReference>
<keyword evidence="13" id="KW-0067">ATP-binding</keyword>
<evidence type="ECO:0000256" key="18">
    <source>
        <dbReference type="ARBA" id="ARBA00023268"/>
    </source>
</evidence>
<evidence type="ECO:0000256" key="9">
    <source>
        <dbReference type="ARBA" id="ARBA00022691"/>
    </source>
</evidence>
<dbReference type="InterPro" id="IPR039736">
    <property type="entry name" value="L_poly_C"/>
</dbReference>
<dbReference type="EC" id="2.7.7.88" evidence="4"/>
<dbReference type="GeneID" id="65101784"/>
<feature type="domain" description="RdRp catalytic" evidence="27">
    <location>
        <begin position="610"/>
        <end position="797"/>
    </location>
</feature>
<evidence type="ECO:0000256" key="20">
    <source>
        <dbReference type="ARBA" id="ARBA00024499"/>
    </source>
</evidence>
<dbReference type="NCBIfam" id="TIGR04198">
    <property type="entry name" value="paramyx_RNAcap"/>
    <property type="match status" value="1"/>
</dbReference>
<dbReference type="Proteomes" id="UP000502383">
    <property type="component" value="Segment"/>
</dbReference>
<evidence type="ECO:0000256" key="2">
    <source>
        <dbReference type="ARBA" id="ARBA00004328"/>
    </source>
</evidence>
<evidence type="ECO:0000259" key="28">
    <source>
        <dbReference type="PROSITE" id="PS51590"/>
    </source>
</evidence>
<keyword evidence="14" id="KW-0946">Virion</keyword>
<comment type="subcellular location">
    <subcellularLocation>
        <location evidence="1">Host cytoplasm</location>
    </subcellularLocation>
    <subcellularLocation>
        <location evidence="2">Virion</location>
    </subcellularLocation>
</comment>
<keyword evidence="16" id="KW-0506">mRNA capping</keyword>
<comment type="catalytic activity">
    <reaction evidence="20">
        <text>a 5'-end (5'-triphosphoguanosine)-(2'-O-methyladenylyl)-adenylyl-cytidylyl-adenosine in mRNA + S-adenosyl-L-methionine = a 5'-end (N(7)-methyl 5'-triphosphoguanosine)-(2'-O-methyladenylyl)-adenylyl-cytidylyl-adenosine in mRNA + S-adenosyl-L-homocysteine</text>
        <dbReference type="Rhea" id="RHEA:65440"/>
        <dbReference type="Rhea" id="RHEA-COMP:16798"/>
        <dbReference type="Rhea" id="RHEA-COMP:16801"/>
        <dbReference type="ChEBI" id="CHEBI:57856"/>
        <dbReference type="ChEBI" id="CHEBI:59789"/>
        <dbReference type="ChEBI" id="CHEBI:156482"/>
        <dbReference type="ChEBI" id="CHEBI:156483"/>
    </reaction>
</comment>
<evidence type="ECO:0000256" key="24">
    <source>
        <dbReference type="ARBA" id="ARBA00047332"/>
    </source>
</evidence>
<evidence type="ECO:0000256" key="14">
    <source>
        <dbReference type="ARBA" id="ARBA00022844"/>
    </source>
</evidence>
<evidence type="ECO:0000256" key="17">
    <source>
        <dbReference type="ARBA" id="ARBA00023200"/>
    </source>
</evidence>
<evidence type="ECO:0000256" key="3">
    <source>
        <dbReference type="ARBA" id="ARBA00012494"/>
    </source>
</evidence>
<dbReference type="EC" id="2.1.1.375" evidence="21"/>
<evidence type="ECO:0000256" key="22">
    <source>
        <dbReference type="ARBA" id="ARBA00030436"/>
    </source>
</evidence>
<evidence type="ECO:0000256" key="6">
    <source>
        <dbReference type="ARBA" id="ARBA00022603"/>
    </source>
</evidence>
<dbReference type="InterPro" id="IPR026890">
    <property type="entry name" value="Mononeg_mRNAcap"/>
</dbReference>
<keyword evidence="5" id="KW-0696">RNA-directed RNA polymerase</keyword>
<dbReference type="InterPro" id="IPR039530">
    <property type="entry name" value="L_methyltransferase_rhabdo"/>
</dbReference>
<dbReference type="KEGG" id="vg:65101784"/>
<accession>A0A0D3R177</accession>
<reference evidence="29 30" key="1">
    <citation type="journal article" date="2015" name="PLoS Pathog.">
        <title>Evolution of genome size and complexity in the rhabdoviridae.</title>
        <authorList>
            <person name="Walker P.J."/>
            <person name="Firth C."/>
            <person name="Widen S.G."/>
            <person name="Blasdell K.R."/>
            <person name="Guzman H."/>
            <person name="Wood T.G."/>
            <person name="Paradkar P.N."/>
            <person name="Holmes E.C."/>
            <person name="Tesh R.B."/>
            <person name="Vasilakis N."/>
        </authorList>
    </citation>
    <scope>NUCLEOTIDE SEQUENCE [LARGE SCALE GENOMIC DNA]</scope>
    <source>
        <strain evidence="29 30">579</strain>
    </source>
</reference>
<evidence type="ECO:0000256" key="19">
    <source>
        <dbReference type="ARBA" id="ARBA00024494"/>
    </source>
</evidence>
<dbReference type="GO" id="GO:0016787">
    <property type="term" value="F:hydrolase activity"/>
    <property type="evidence" value="ECO:0007669"/>
    <property type="project" value="UniProtKB-KW"/>
</dbReference>
<dbReference type="GO" id="GO:0004482">
    <property type="term" value="F:mRNA 5'-cap (guanine-N7-)-methyltransferase activity"/>
    <property type="evidence" value="ECO:0007669"/>
    <property type="project" value="InterPro"/>
</dbReference>
<name>A0A0D3R177_9RHAB</name>
<evidence type="ECO:0000256" key="5">
    <source>
        <dbReference type="ARBA" id="ARBA00022484"/>
    </source>
</evidence>
<dbReference type="Pfam" id="PF14318">
    <property type="entry name" value="Mononeg_mRNAcap"/>
    <property type="match status" value="1"/>
</dbReference>
<evidence type="ECO:0000256" key="26">
    <source>
        <dbReference type="ARBA" id="ARBA00048548"/>
    </source>
</evidence>
<dbReference type="Pfam" id="PF14314">
    <property type="entry name" value="Methyltrans_Mon_2nd"/>
    <property type="match status" value="1"/>
</dbReference>
<dbReference type="Pfam" id="PF00946">
    <property type="entry name" value="Mononeg_RNA_pol"/>
    <property type="match status" value="1"/>
</dbReference>
<evidence type="ECO:0000256" key="10">
    <source>
        <dbReference type="ARBA" id="ARBA00022695"/>
    </source>
</evidence>
<dbReference type="GO" id="GO:0044423">
    <property type="term" value="C:virion component"/>
    <property type="evidence" value="ECO:0007669"/>
    <property type="project" value="UniProtKB-KW"/>
</dbReference>
<feature type="domain" description="Mononegavirus-type SAM-dependent 2'-O-MTase" evidence="28">
    <location>
        <begin position="1663"/>
        <end position="1860"/>
    </location>
</feature>
<dbReference type="EMBL" id="KM205009">
    <property type="protein sequence ID" value="AJR28474.1"/>
    <property type="molecule type" value="Viral_cRNA"/>
</dbReference>
<dbReference type="GO" id="GO:0005524">
    <property type="term" value="F:ATP binding"/>
    <property type="evidence" value="ECO:0007669"/>
    <property type="project" value="UniProtKB-KW"/>
</dbReference>
<proteinExistence type="predicted"/>
<dbReference type="InterPro" id="IPR048397">
    <property type="entry name" value="Methyltrans_Mon_CD"/>
</dbReference>
<evidence type="ECO:0000259" key="27">
    <source>
        <dbReference type="PROSITE" id="PS50526"/>
    </source>
</evidence>
<dbReference type="InterPro" id="IPR014023">
    <property type="entry name" value="Mononeg_RNA_pol_cat"/>
</dbReference>
<sequence>MDLQFPTVPDWDARPDDTWANDEELRVSEKKRTIIGADYNLNSPLLDWRVANLTEALINKAKASGNGFFANELRQLRNLCSDVGYSPTRLKNTDIHHTLIPTLIYTTPNILNLNLGSRYMALWDGVIEVLQSMDKAILGHHTSYENKDVLDHLVGAAKGDHATKQELRSFLVYHFLTCAMNSRTDKHLIGLFKDVFRQGEVEVEGPGPSFKVYDNKGRLVLFGSAHHVIFPTWDVLVDKNFILMLKDVALGRLMAMCAVVGRDPEKPGLKCRAQLRDLYMQGDVLLERHGNKAYRAIKLLEAECTSRWNELGHRHRPLIPISNGLRDHLDSTAKELRETLGIDARMFREVVQREDDPWIIAQMYGAYRHWGHPYIDSLVGLKKLHDRVTRDLVIDEAFAEQLGSEMAFLVLQDRFQKEKKWYCTSRGLPEASPLKRCIDEGVWPTSKVIRDFGDNWHKLDLIPCFDIPDEIEPADLFSDKAHSMPRSKVLEHIVTTPNKPIPGLRVIQTLISEDVPSVKDFLEDVNRNGLSEEDLVIGLKPKERELKEEGRFFSLMGWKLRLYFVITEYLIKKLFVPLFKGLTMADDLNTVTKKMIAATEGQGLLDYSKVYIANSLDYEKWNNNQRYESNQHVFRVMGRFIGLPEIFALTHKFFQRSLVYYCDRPDLMRYERGSLSNVSEDTPVCWQGQQGGFEGLRQKGWSIVNYLILRREILLRNTGTLILAQGDNQIIIPKYKIVNKLDETGIRMELKNIWDNNASLMDRIRASTSSLGLTINKDEVVTSAELLVYGKVPIYRGVVIPLETKRWARVSSVTNDQLPSLATAVSSTVTSALAVCQHTDNPVYTMWHYGKVGCLVLTINTYFNPLTGADPFKFKRLDLAAKKKLAVRTLFKDPSVGGVCGSNLFRFLLSRFPDPVCESLSWWKLIYSNTVSCDLKEVALEAGCPAIGKVSSETWSRLLEDPTSLNIPSTLSSNTLIKEQIYEGLCQKANDGTILNRRLRESVLYNDNHKAAFVEWLFTIKPTFPRFLSEFYTSTYFRLTEGIISTFQNSRTIRTVFSTEFTEHVNDVIIKSELSAIKLLLNPKLGKPLTNVWSCSAAHADQLRLLSWGRTIEGSTIPHPGEMLVECKCESCMTPHIVAKKTSIEQANTWTRGPLTPYLGSKTSENTSVLQPWEKNIEIPLLRQACQLRRAIDWLMDPNDNLAKSIYNNIQSMTGISLEEEDNQVLRTGCGKHRLRSARVSNEGAPACGYPPLMYVAVTTDSLGEINQANHDFMYQSLICWAGVVSTLRDNSLRLSDTTHFHIRDPQCVREITEDKLSVDTEFRFPDVSASVKRMLSCEMVVKTSTRHTTPLPSRWDDTTDQDKSWHIGRAQGFLWALSVFDGSTDELKDALFPVSITNKVCVWEYMHGLHRGLMLGSTFPPLFARYGSLDTKASLRFQGAYWNAVGQALEVSKLPDLLWNTRFAKFAAHYGASTIKSYPARKDELVSTLRQWLVSRIQEDFSDPAGWLPTPVVVFAEMDSDYVINMFRVAEKTLHVFSKQRLGTKDLRAISYARMMVRLLMAQKHERISPEDNRKLQKEIRGAALPAISLVSSEARRAASDIAAISCQADPNEDAPKLRECGISVEVVPLEYVPLDTDTGPYSYITHLPSPRIRNPIVSGVRLVQLSTGAHYKFRDLLCHVKVDGDGVFCGDGSGGMGACFLRMFPHRRAIFNSLLTLEGESMKGMAPPGPGAYTASGISVTCRCVNHATCYQEPSDLRDLSTWDNIIALSRKFKLRIGVLCCDADAWDESSVRNIEAGFLYGCEKLLRKQVGVAIFKTFWHHIKNPNSIAHLMGTMFDTVWACFPYTQGANTSEVYLVGQGIHPVQTTHKAVVSEETLLRVYSGLKSTRTYKEEFVRARSMSFELMTNGMEPRIPYTDATTIMELVISLGVKSGLALEVANMILESAWNLVHPESLLRVLIFLLTRDTVDIESEVTDHLLIPSSSQLQRSVAVVYGLWFGTSIVTGNYGWYDKPIINYQKPTTVYFEATHVGPRKFMRWGFGPGKFTKTVDHGERVGVTQALIRLLVSVYRGRWEHRNPRPSDTKSVNTMLQHYSRRITCKRVEDQTPVLLSPARGKVPICYVLEAPDE</sequence>
<evidence type="ECO:0000256" key="11">
    <source>
        <dbReference type="ARBA" id="ARBA00022741"/>
    </source>
</evidence>
<evidence type="ECO:0000256" key="16">
    <source>
        <dbReference type="ARBA" id="ARBA00023042"/>
    </source>
</evidence>
<dbReference type="GO" id="GO:0003968">
    <property type="term" value="F:RNA-directed RNA polymerase activity"/>
    <property type="evidence" value="ECO:0007669"/>
    <property type="project" value="UniProtKB-KW"/>
</dbReference>
<evidence type="ECO:0000256" key="25">
    <source>
        <dbReference type="ARBA" id="ARBA00047370"/>
    </source>
</evidence>
<evidence type="ECO:0000256" key="4">
    <source>
        <dbReference type="ARBA" id="ARBA00012582"/>
    </source>
</evidence>
<keyword evidence="7" id="KW-0507">mRNA processing</keyword>
<keyword evidence="8" id="KW-0808">Transferase</keyword>
<keyword evidence="11" id="KW-0547">Nucleotide-binding</keyword>
<keyword evidence="18" id="KW-0511">Multifunctional enzyme</keyword>
<keyword evidence="30" id="KW-1185">Reference proteome</keyword>
<evidence type="ECO:0000256" key="8">
    <source>
        <dbReference type="ARBA" id="ARBA00022679"/>
    </source>
</evidence>
<comment type="catalytic activity">
    <reaction evidence="25">
        <text>a 5'-end (5'-triphosphoguanosine)-adenylyl-adenylyl-cytidylyl-adenosine in mRNA + 2 S-adenosyl-L-methionine = a 5'-end (N(7)-methyl 5'-triphosphoguanosine)-(2'-O-methyladenylyl)-adenylyl-cytidylyl-adenosine in mRNA + 2 S-adenosyl-L-homocysteine + H(+)</text>
        <dbReference type="Rhea" id="RHEA:65376"/>
        <dbReference type="Rhea" id="RHEA-COMP:16797"/>
        <dbReference type="Rhea" id="RHEA-COMP:16798"/>
        <dbReference type="ChEBI" id="CHEBI:15378"/>
        <dbReference type="ChEBI" id="CHEBI:57856"/>
        <dbReference type="ChEBI" id="CHEBI:59789"/>
        <dbReference type="ChEBI" id="CHEBI:156483"/>
        <dbReference type="ChEBI" id="CHEBI:156484"/>
        <dbReference type="EC" id="2.1.1.375"/>
    </reaction>
</comment>
<evidence type="ECO:0000256" key="13">
    <source>
        <dbReference type="ARBA" id="ARBA00022840"/>
    </source>
</evidence>
<evidence type="ECO:0000256" key="12">
    <source>
        <dbReference type="ARBA" id="ARBA00022801"/>
    </source>
</evidence>
<evidence type="ECO:0000256" key="23">
    <source>
        <dbReference type="ARBA" id="ARBA00031012"/>
    </source>
</evidence>
<keyword evidence="12" id="KW-0378">Hydrolase</keyword>
<dbReference type="Pfam" id="PF21080">
    <property type="entry name" value="Methyltrans_Mon_1st"/>
    <property type="match status" value="1"/>
</dbReference>
<evidence type="ECO:0000313" key="29">
    <source>
        <dbReference type="EMBL" id="AJR28474.1"/>
    </source>
</evidence>
<comment type="catalytic activity">
    <reaction evidence="26">
        <text>GTP + H2O = GDP + phosphate + H(+)</text>
        <dbReference type="Rhea" id="RHEA:19669"/>
        <dbReference type="ChEBI" id="CHEBI:15377"/>
        <dbReference type="ChEBI" id="CHEBI:15378"/>
        <dbReference type="ChEBI" id="CHEBI:37565"/>
        <dbReference type="ChEBI" id="CHEBI:43474"/>
        <dbReference type="ChEBI" id="CHEBI:58189"/>
    </reaction>
</comment>
<dbReference type="EC" id="2.7.7.48" evidence="3"/>
<evidence type="ECO:0000256" key="1">
    <source>
        <dbReference type="ARBA" id="ARBA00004192"/>
    </source>
</evidence>
<keyword evidence="6" id="KW-0489">Methyltransferase</keyword>
<protein>
    <recommendedName>
        <fullName evidence="23">Replicase</fullName>
        <ecNumber evidence="21">2.1.1.375</ecNumber>
        <ecNumber evidence="3">2.7.7.48</ecNumber>
        <ecNumber evidence="4">2.7.7.88</ecNumber>
    </recommendedName>
    <alternativeName>
        <fullName evidence="22">Transcriptase</fullName>
    </alternativeName>
</protein>
<comment type="catalytic activity">
    <reaction evidence="19">
        <text>a 5'-end triphospho-adenylyl-adenylyl-cytidylyl-adenosine in mRNA + GDP + H(+) = a 5'-end (5'-triphosphoguanosine)-adenylyl-adenylyl-cytidylyl-adenosine in mRNA + diphosphate</text>
        <dbReference type="Rhea" id="RHEA:65436"/>
        <dbReference type="Rhea" id="RHEA-COMP:16797"/>
        <dbReference type="Rhea" id="RHEA-COMP:16799"/>
        <dbReference type="ChEBI" id="CHEBI:15378"/>
        <dbReference type="ChEBI" id="CHEBI:33019"/>
        <dbReference type="ChEBI" id="CHEBI:58189"/>
        <dbReference type="ChEBI" id="CHEBI:156484"/>
        <dbReference type="ChEBI" id="CHEBI:156503"/>
        <dbReference type="EC" id="2.7.7.88"/>
    </reaction>
</comment>
<dbReference type="PROSITE" id="PS51590">
    <property type="entry name" value="SAM_MT_MNV_L"/>
    <property type="match status" value="1"/>
</dbReference>
<keyword evidence="17" id="KW-1035">Host cytoplasm</keyword>
<keyword evidence="10" id="KW-0548">Nucleotidyltransferase</keyword>
<evidence type="ECO:0000256" key="21">
    <source>
        <dbReference type="ARBA" id="ARBA00026099"/>
    </source>
</evidence>
<evidence type="ECO:0000313" key="30">
    <source>
        <dbReference type="Proteomes" id="UP000502383"/>
    </source>
</evidence>
<dbReference type="GO" id="GO:0030430">
    <property type="term" value="C:host cell cytoplasm"/>
    <property type="evidence" value="ECO:0007669"/>
    <property type="project" value="UniProtKB-SubCell"/>
</dbReference>
<evidence type="ECO:0000256" key="15">
    <source>
        <dbReference type="ARBA" id="ARBA00022953"/>
    </source>
</evidence>
<keyword evidence="9" id="KW-0949">S-adenosyl-L-methionine</keyword>